<dbReference type="Pfam" id="PF09369">
    <property type="entry name" value="MZB"/>
    <property type="match status" value="1"/>
</dbReference>
<dbReference type="Pfam" id="PF00270">
    <property type="entry name" value="DEAD"/>
    <property type="match status" value="1"/>
</dbReference>
<evidence type="ECO:0000259" key="4">
    <source>
        <dbReference type="PROSITE" id="PS51194"/>
    </source>
</evidence>
<dbReference type="InterPro" id="IPR001650">
    <property type="entry name" value="Helicase_C-like"/>
</dbReference>
<dbReference type="SMART" id="SM00487">
    <property type="entry name" value="DEXDc"/>
    <property type="match status" value="1"/>
</dbReference>
<keyword evidence="5" id="KW-0378">Hydrolase</keyword>
<comment type="caution">
    <text evidence="5">The sequence shown here is derived from an EMBL/GenBank/DDBJ whole genome shotgun (WGS) entry which is preliminary data.</text>
</comment>
<dbReference type="SUPFAM" id="SSF52540">
    <property type="entry name" value="P-loop containing nucleoside triphosphate hydrolases"/>
    <property type="match status" value="1"/>
</dbReference>
<feature type="domain" description="Helicase ATP-binding" evidence="3">
    <location>
        <begin position="65"/>
        <end position="262"/>
    </location>
</feature>
<proteinExistence type="predicted"/>
<gene>
    <name evidence="5" type="ORF">FB389_1081</name>
</gene>
<protein>
    <submittedName>
        <fullName evidence="5">DEAD/DEAH box helicase domain-containing protein</fullName>
    </submittedName>
</protein>
<evidence type="ECO:0000313" key="6">
    <source>
        <dbReference type="Proteomes" id="UP000316181"/>
    </source>
</evidence>
<dbReference type="Pfam" id="PF22982">
    <property type="entry name" value="WHD_HRQ1"/>
    <property type="match status" value="1"/>
</dbReference>
<name>A0A542SP64_9MICO</name>
<dbReference type="PROSITE" id="PS51194">
    <property type="entry name" value="HELICASE_CTER"/>
    <property type="match status" value="1"/>
</dbReference>
<dbReference type="GO" id="GO:0036297">
    <property type="term" value="P:interstrand cross-link repair"/>
    <property type="evidence" value="ECO:0007669"/>
    <property type="project" value="TreeGrafter"/>
</dbReference>
<organism evidence="5 6">
    <name type="scientific">Rarobacter incanus</name>
    <dbReference type="NCBI Taxonomy" id="153494"/>
    <lineage>
        <taxon>Bacteria</taxon>
        <taxon>Bacillati</taxon>
        <taxon>Actinomycetota</taxon>
        <taxon>Actinomycetes</taxon>
        <taxon>Micrococcales</taxon>
        <taxon>Rarobacteraceae</taxon>
        <taxon>Rarobacter</taxon>
    </lineage>
</organism>
<dbReference type="CDD" id="cd18797">
    <property type="entry name" value="SF2_C_Hrq"/>
    <property type="match status" value="1"/>
</dbReference>
<reference evidence="5 6" key="1">
    <citation type="submission" date="2019-06" db="EMBL/GenBank/DDBJ databases">
        <title>Sequencing the genomes of 1000 actinobacteria strains.</title>
        <authorList>
            <person name="Klenk H.-P."/>
        </authorList>
    </citation>
    <scope>NUCLEOTIDE SEQUENCE [LARGE SCALE GENOMIC DNA]</scope>
    <source>
        <strain evidence="5 6">DSM 10596</strain>
    </source>
</reference>
<dbReference type="PANTHER" id="PTHR47957">
    <property type="entry name" value="ATP-DEPENDENT HELICASE HRQ1"/>
    <property type="match status" value="1"/>
</dbReference>
<dbReference type="InterPro" id="IPR027417">
    <property type="entry name" value="P-loop_NTPase"/>
</dbReference>
<dbReference type="InterPro" id="IPR018973">
    <property type="entry name" value="MZB"/>
</dbReference>
<keyword evidence="1" id="KW-0547">Nucleotide-binding</keyword>
<feature type="domain" description="Helicase C-terminal" evidence="4">
    <location>
        <begin position="323"/>
        <end position="497"/>
    </location>
</feature>
<dbReference type="InterPro" id="IPR011545">
    <property type="entry name" value="DEAD/DEAH_box_helicase_dom"/>
</dbReference>
<dbReference type="Proteomes" id="UP000316181">
    <property type="component" value="Unassembled WGS sequence"/>
</dbReference>
<dbReference type="Pfam" id="PF00271">
    <property type="entry name" value="Helicase_C"/>
    <property type="match status" value="1"/>
</dbReference>
<keyword evidence="6" id="KW-1185">Reference proteome</keyword>
<dbReference type="InterPro" id="IPR014001">
    <property type="entry name" value="Helicase_ATP-bd"/>
</dbReference>
<dbReference type="Gene3D" id="3.40.50.300">
    <property type="entry name" value="P-loop containing nucleotide triphosphate hydrolases"/>
    <property type="match status" value="2"/>
</dbReference>
<evidence type="ECO:0000256" key="1">
    <source>
        <dbReference type="ARBA" id="ARBA00022741"/>
    </source>
</evidence>
<dbReference type="PANTHER" id="PTHR47957:SF3">
    <property type="entry name" value="ATP-DEPENDENT HELICASE HRQ1"/>
    <property type="match status" value="1"/>
</dbReference>
<dbReference type="GO" id="GO:0006289">
    <property type="term" value="P:nucleotide-excision repair"/>
    <property type="evidence" value="ECO:0007669"/>
    <property type="project" value="TreeGrafter"/>
</dbReference>
<evidence type="ECO:0000256" key="2">
    <source>
        <dbReference type="ARBA" id="ARBA00022840"/>
    </source>
</evidence>
<dbReference type="AlphaFoldDB" id="A0A542SP64"/>
<dbReference type="RefSeq" id="WP_246043533.1">
    <property type="nucleotide sequence ID" value="NZ_BAAATB010000002.1"/>
</dbReference>
<accession>A0A542SP64</accession>
<dbReference type="InterPro" id="IPR022307">
    <property type="entry name" value="Helicase_put_actinobac"/>
</dbReference>
<dbReference type="NCBIfam" id="TIGR03817">
    <property type="entry name" value="DECH_helic"/>
    <property type="match status" value="1"/>
</dbReference>
<dbReference type="EMBL" id="VFNV01000001">
    <property type="protein sequence ID" value="TQK76410.1"/>
    <property type="molecule type" value="Genomic_DNA"/>
</dbReference>
<evidence type="ECO:0000313" key="5">
    <source>
        <dbReference type="EMBL" id="TQK76410.1"/>
    </source>
</evidence>
<keyword evidence="5" id="KW-0347">Helicase</keyword>
<dbReference type="PROSITE" id="PS51192">
    <property type="entry name" value="HELICASE_ATP_BIND_1"/>
    <property type="match status" value="1"/>
</dbReference>
<evidence type="ECO:0000259" key="3">
    <source>
        <dbReference type="PROSITE" id="PS51192"/>
    </source>
</evidence>
<dbReference type="InterPro" id="IPR055227">
    <property type="entry name" value="HRQ1_WHD"/>
</dbReference>
<dbReference type="SMART" id="SM00490">
    <property type="entry name" value="HELICc"/>
    <property type="match status" value="1"/>
</dbReference>
<dbReference type="GO" id="GO:0003676">
    <property type="term" value="F:nucleic acid binding"/>
    <property type="evidence" value="ECO:0007669"/>
    <property type="project" value="InterPro"/>
</dbReference>
<keyword evidence="2" id="KW-0067">ATP-binding</keyword>
<sequence>MTSAADVLATLMSRVGDHGQVRHTHRIPGRGAVHEDWPAWANPSLVTAYRGAGVERPWGHQVRGAEAVWNRQHTVLGTSTGSGKSLSYWLPIVTRVVDGKRALDAGKIGGDSRATAIYLAPTKALAADQLQSLLGLLGRAALRDVTADTCDGDTPKEVRDWVRAHTDIVLTNPDFLHYTLLPGHERWVRLLRSLQYVVIDEAHYYRGLLGAHLALILRRLMRLRAHYARPGSPPLTVVVASATIADPSQFMQSLVGMRDAPIAVIDRDEAPVGERLFVLWQPPRLEDVRADAFDSAALLDDDVDDSDLAGALSPEATDARRSVVTEAGIITGQLAHAGARLLTFTRSRRGAETVAAVARDQVGSARVAAYRGGYLPEERRALEKSISRGSLRALATTNALELGIDIAGLDAVVIAGWPGSRASVWQQGGRAGRAGSSGLVILIARQDPLDMYLVDHPPALFDASVEASIIDPANKYVLAPHVCAAAAELPLDDAGLAYLGEGAADLARELADAGFLRQRGSRWFWGRHESASALTDLRGSGAGTVTILDGESGVVIGTQDATGADSALHAGAIYTHQGATFEVTAYDPQDLLAVVSRADVHFHTWSRSVTSTEIIAARMQTAWGNGAVRWGFGDVAVSSQVVEFERKNNADNVSLGRFGLTLPVRRLETCAVWWSVSGDVLEQVGLARAEIPGALHAAEHAAIGLLPLFATCDRSDIGGLSTAWHEQTDRATVFVHDGAPGGAGFAERGYRVAQTWLERTLAVIDSCPCRAGCPACVQSPKCGNGNHPLDKASAVRFLRAVLSHAPLAENNVL</sequence>
<dbReference type="GO" id="GO:0043138">
    <property type="term" value="F:3'-5' DNA helicase activity"/>
    <property type="evidence" value="ECO:0007669"/>
    <property type="project" value="TreeGrafter"/>
</dbReference>
<dbReference type="GO" id="GO:0005524">
    <property type="term" value="F:ATP binding"/>
    <property type="evidence" value="ECO:0007669"/>
    <property type="project" value="UniProtKB-KW"/>
</dbReference>